<evidence type="ECO:0000259" key="1">
    <source>
        <dbReference type="PROSITE" id="PS50878"/>
    </source>
</evidence>
<evidence type="ECO:0000313" key="2">
    <source>
        <dbReference type="EMBL" id="KAK3880330.1"/>
    </source>
</evidence>
<gene>
    <name evidence="2" type="ORF">Pcinc_015208</name>
</gene>
<dbReference type="InterPro" id="IPR000477">
    <property type="entry name" value="RT_dom"/>
</dbReference>
<dbReference type="GO" id="GO:0003824">
    <property type="term" value="F:catalytic activity"/>
    <property type="evidence" value="ECO:0007669"/>
    <property type="project" value="InterPro"/>
</dbReference>
<name>A0AAE1KSG9_PETCI</name>
<dbReference type="PROSITE" id="PS50878">
    <property type="entry name" value="RT_POL"/>
    <property type="match status" value="1"/>
</dbReference>
<reference evidence="2" key="1">
    <citation type="submission" date="2023-10" db="EMBL/GenBank/DDBJ databases">
        <title>Genome assemblies of two species of porcelain crab, Petrolisthes cinctipes and Petrolisthes manimaculis (Anomura: Porcellanidae).</title>
        <authorList>
            <person name="Angst P."/>
        </authorList>
    </citation>
    <scope>NUCLEOTIDE SEQUENCE</scope>
    <source>
        <strain evidence="2">PB745_01</strain>
        <tissue evidence="2">Gill</tissue>
    </source>
</reference>
<organism evidence="2 3">
    <name type="scientific">Petrolisthes cinctipes</name>
    <name type="common">Flat porcelain crab</name>
    <dbReference type="NCBI Taxonomy" id="88211"/>
    <lineage>
        <taxon>Eukaryota</taxon>
        <taxon>Metazoa</taxon>
        <taxon>Ecdysozoa</taxon>
        <taxon>Arthropoda</taxon>
        <taxon>Crustacea</taxon>
        <taxon>Multicrustacea</taxon>
        <taxon>Malacostraca</taxon>
        <taxon>Eumalacostraca</taxon>
        <taxon>Eucarida</taxon>
        <taxon>Decapoda</taxon>
        <taxon>Pleocyemata</taxon>
        <taxon>Anomura</taxon>
        <taxon>Galatheoidea</taxon>
        <taxon>Porcellanidae</taxon>
        <taxon>Petrolisthes</taxon>
    </lineage>
</organism>
<dbReference type="InterPro" id="IPR036691">
    <property type="entry name" value="Endo/exonu/phosph_ase_sf"/>
</dbReference>
<dbReference type="Gene3D" id="3.60.10.10">
    <property type="entry name" value="Endonuclease/exonuclease/phosphatase"/>
    <property type="match status" value="1"/>
</dbReference>
<accession>A0AAE1KSG9</accession>
<dbReference type="Proteomes" id="UP001286313">
    <property type="component" value="Unassembled WGS sequence"/>
</dbReference>
<comment type="caution">
    <text evidence="2">The sequence shown here is derived from an EMBL/GenBank/DDBJ whole genome shotgun (WGS) entry which is preliminary data.</text>
</comment>
<dbReference type="EMBL" id="JAWQEG010001330">
    <property type="protein sequence ID" value="KAK3880330.1"/>
    <property type="molecule type" value="Genomic_DNA"/>
</dbReference>
<proteinExistence type="predicted"/>
<dbReference type="CDD" id="cd01650">
    <property type="entry name" value="RT_nLTR_like"/>
    <property type="match status" value="1"/>
</dbReference>
<dbReference type="GO" id="GO:0071897">
    <property type="term" value="P:DNA biosynthetic process"/>
    <property type="evidence" value="ECO:0007669"/>
    <property type="project" value="UniProtKB-ARBA"/>
</dbReference>
<dbReference type="InterPro" id="IPR005135">
    <property type="entry name" value="Endo/exonuclease/phosphatase"/>
</dbReference>
<dbReference type="InterPro" id="IPR043502">
    <property type="entry name" value="DNA/RNA_pol_sf"/>
</dbReference>
<dbReference type="SUPFAM" id="SSF56672">
    <property type="entry name" value="DNA/RNA polymerases"/>
    <property type="match status" value="1"/>
</dbReference>
<dbReference type="PANTHER" id="PTHR33332">
    <property type="entry name" value="REVERSE TRANSCRIPTASE DOMAIN-CONTAINING PROTEIN"/>
    <property type="match status" value="1"/>
</dbReference>
<dbReference type="Pfam" id="PF00078">
    <property type="entry name" value="RVT_1"/>
    <property type="match status" value="1"/>
</dbReference>
<keyword evidence="3" id="KW-1185">Reference proteome</keyword>
<protein>
    <recommendedName>
        <fullName evidence="1">Reverse transcriptase domain-containing protein</fullName>
    </recommendedName>
</protein>
<sequence>MVKEELAQIKSGIQAEFTTKLGPEHNKTDNGRTRDDNVVQLRQNLMELKAIEEKKLNLVMFNVPEGDTEEPDKDAIKNMIREEFKVIVNITETVRLGNKKSPTYKKMDNKKGGNNTDQRLRVYYTNVDNSVLSKYEELIALATNDKYDIILLTEIKPKFGQIPDIPTMNIPGYNLYTNDLHATNTRGVSVYVRSTLNSKRSIPIVTNTYNDSVWIIVNGSRNSELLIGCVYRSGSPEVALQYETNLHETLNWAANTACSHKLIAGDFNHPGITWTPAPELPERVNTSSPQSKFVECVRDSYLFQHITKPTRYRSQQTPTLDDLVFTNEREMIVNMLRLEPLGASDHIGISADFLFTPSSPPMNKTTPNYNRGDYESLRNALDIEWKRELAGLTAQEMTNIIEKNITDAVDKHIPTRKHQTTSGDYTRKPLWMTRTAYQKTKRKRNLWIRYLNTKDNSDYQQYIKARNEATHANRRARRDFESKIAQESRHNTKTFWNYVNSRRVVKGSIPDLQDPQGQIISDIILQHLKEKHLLTNQQHGFLPGRSTVTNLLDALNQWTEALSHGLLIDILFLDYAKAFDTVPHMRLLTKLPAYGITGNLKQWIQNFLTGRKQSVKINGEISDSVNVTSGVPQGSVMGPLLFILFVNDLPDNLHNPTLMYADDTKMFSLKKERLIMDPPNTTTLQQDLTRFQSWANNMGMKLNPTKCKTMHLGRSNPLQEYTMLLDDNTQHHIMTTTEEKDLGVIVDSGLTFSKHVQTQVNKANSVLGAIKHTFKALDPTAFLSLYKSLVRPNLEYASVIWSPKLKRDKDALEYVQRRATRLVTGLSGKSYEERLLTLELPTLEFRRQRADMIQMFKLVHGLEELNSAPCSECGRMIIQPALNVNNRGHDFKLQIQHEPGPRDNFFTRRATKNWNRLTQDTVSANCVNIFKNRLTKEWKNKPERYHYRFSY</sequence>
<evidence type="ECO:0000313" key="3">
    <source>
        <dbReference type="Proteomes" id="UP001286313"/>
    </source>
</evidence>
<dbReference type="SUPFAM" id="SSF56219">
    <property type="entry name" value="DNase I-like"/>
    <property type="match status" value="1"/>
</dbReference>
<feature type="domain" description="Reverse transcriptase" evidence="1">
    <location>
        <begin position="432"/>
        <end position="746"/>
    </location>
</feature>
<dbReference type="Pfam" id="PF14529">
    <property type="entry name" value="Exo_endo_phos_2"/>
    <property type="match status" value="1"/>
</dbReference>
<dbReference type="AlphaFoldDB" id="A0AAE1KSG9"/>